<reference evidence="2 3" key="1">
    <citation type="submission" date="2021-06" db="EMBL/GenBank/DDBJ databases">
        <title>Caerostris extrusa draft genome.</title>
        <authorList>
            <person name="Kono N."/>
            <person name="Arakawa K."/>
        </authorList>
    </citation>
    <scope>NUCLEOTIDE SEQUENCE [LARGE SCALE GENOMIC DNA]</scope>
</reference>
<dbReference type="Proteomes" id="UP001054945">
    <property type="component" value="Unassembled WGS sequence"/>
</dbReference>
<protein>
    <submittedName>
        <fullName evidence="2">Uncharacterized protein</fullName>
    </submittedName>
</protein>
<accession>A0AAV4NFE8</accession>
<dbReference type="EMBL" id="BPLR01020783">
    <property type="protein sequence ID" value="GIX82436.1"/>
    <property type="molecule type" value="Genomic_DNA"/>
</dbReference>
<feature type="region of interest" description="Disordered" evidence="1">
    <location>
        <begin position="43"/>
        <end position="68"/>
    </location>
</feature>
<comment type="caution">
    <text evidence="2">The sequence shown here is derived from an EMBL/GenBank/DDBJ whole genome shotgun (WGS) entry which is preliminary data.</text>
</comment>
<evidence type="ECO:0000256" key="1">
    <source>
        <dbReference type="SAM" id="MobiDB-lite"/>
    </source>
</evidence>
<evidence type="ECO:0000313" key="3">
    <source>
        <dbReference type="Proteomes" id="UP001054945"/>
    </source>
</evidence>
<evidence type="ECO:0000313" key="2">
    <source>
        <dbReference type="EMBL" id="GIX82436.1"/>
    </source>
</evidence>
<keyword evidence="3" id="KW-1185">Reference proteome</keyword>
<proteinExistence type="predicted"/>
<sequence length="142" mass="15346">MNLMQLSLKGSPLSNEVVNLGSPDTPIGTYHVSAVKPFTDIKTTSIAPPRKRRRPKKSDAVSSTSSTQLVESTFRHDIHPSNLDLSIELPSREALSIILKNSVFNTSLSSGIKPCAQHLMFGIDLADGGFSTAEALLFLPKI</sequence>
<dbReference type="AlphaFoldDB" id="A0AAV4NFE8"/>
<gene>
    <name evidence="2" type="ORF">CEXT_812871</name>
</gene>
<name>A0AAV4NFE8_CAEEX</name>
<organism evidence="2 3">
    <name type="scientific">Caerostris extrusa</name>
    <name type="common">Bark spider</name>
    <name type="synonym">Caerostris bankana</name>
    <dbReference type="NCBI Taxonomy" id="172846"/>
    <lineage>
        <taxon>Eukaryota</taxon>
        <taxon>Metazoa</taxon>
        <taxon>Ecdysozoa</taxon>
        <taxon>Arthropoda</taxon>
        <taxon>Chelicerata</taxon>
        <taxon>Arachnida</taxon>
        <taxon>Araneae</taxon>
        <taxon>Araneomorphae</taxon>
        <taxon>Entelegynae</taxon>
        <taxon>Araneoidea</taxon>
        <taxon>Araneidae</taxon>
        <taxon>Caerostris</taxon>
    </lineage>
</organism>